<evidence type="ECO:0000256" key="1">
    <source>
        <dbReference type="SAM" id="Phobius"/>
    </source>
</evidence>
<reference evidence="2 3" key="1">
    <citation type="submission" date="2020-03" db="EMBL/GenBank/DDBJ databases">
        <title>The genome sequence of Microvirga sp. c23x22.</title>
        <authorList>
            <person name="Zhang X."/>
        </authorList>
    </citation>
    <scope>NUCLEOTIDE SEQUENCE [LARGE SCALE GENOMIC DNA]</scope>
    <source>
        <strain evidence="3">c23x22</strain>
    </source>
</reference>
<proteinExistence type="predicted"/>
<gene>
    <name evidence="2" type="ORF">HB375_07535</name>
</gene>
<name>A0ABX0V9I0_9HYPH</name>
<accession>A0ABX0V9I0</accession>
<keyword evidence="1" id="KW-1133">Transmembrane helix</keyword>
<sequence>MHQHSHNRNHWYDDDSTAEDEATGLTGLPLSWRHYGWWIAGIAYSIIWMTESWTSGGSAPGMTGIDYLAQSLWRLCLALLVCWGIFAFFKHRVERLAPVLCILGAVVILLRYGL</sequence>
<keyword evidence="1" id="KW-0472">Membrane</keyword>
<dbReference type="Proteomes" id="UP000707352">
    <property type="component" value="Unassembled WGS sequence"/>
</dbReference>
<evidence type="ECO:0000313" key="3">
    <source>
        <dbReference type="Proteomes" id="UP000707352"/>
    </source>
</evidence>
<evidence type="ECO:0000313" key="2">
    <source>
        <dbReference type="EMBL" id="NIX76469.1"/>
    </source>
</evidence>
<feature type="transmembrane region" description="Helical" evidence="1">
    <location>
        <begin position="96"/>
        <end position="113"/>
    </location>
</feature>
<feature type="transmembrane region" description="Helical" evidence="1">
    <location>
        <begin position="71"/>
        <end position="89"/>
    </location>
</feature>
<keyword evidence="1" id="KW-0812">Transmembrane</keyword>
<dbReference type="EMBL" id="JAATJS010000002">
    <property type="protein sequence ID" value="NIX76469.1"/>
    <property type="molecule type" value="Genomic_DNA"/>
</dbReference>
<organism evidence="2 3">
    <name type="scientific">Microvirga terricola</name>
    <dbReference type="NCBI Taxonomy" id="2719797"/>
    <lineage>
        <taxon>Bacteria</taxon>
        <taxon>Pseudomonadati</taxon>
        <taxon>Pseudomonadota</taxon>
        <taxon>Alphaproteobacteria</taxon>
        <taxon>Hyphomicrobiales</taxon>
        <taxon>Methylobacteriaceae</taxon>
        <taxon>Microvirga</taxon>
    </lineage>
</organism>
<dbReference type="RefSeq" id="WP_167672345.1">
    <property type="nucleotide sequence ID" value="NZ_JAATJS010000002.1"/>
</dbReference>
<feature type="transmembrane region" description="Helical" evidence="1">
    <location>
        <begin position="35"/>
        <end position="51"/>
    </location>
</feature>
<protein>
    <submittedName>
        <fullName evidence="2">Uncharacterized protein</fullName>
    </submittedName>
</protein>
<comment type="caution">
    <text evidence="2">The sequence shown here is derived from an EMBL/GenBank/DDBJ whole genome shotgun (WGS) entry which is preliminary data.</text>
</comment>
<keyword evidence="3" id="KW-1185">Reference proteome</keyword>